<dbReference type="InterPro" id="IPR002110">
    <property type="entry name" value="Ankyrin_rpt"/>
</dbReference>
<dbReference type="EMBL" id="QXFT01002514">
    <property type="protein sequence ID" value="KAE9297105.1"/>
    <property type="molecule type" value="Genomic_DNA"/>
</dbReference>
<accession>A0A6A3NRK4</accession>
<organism evidence="2 4">
    <name type="scientific">Phytophthora rubi</name>
    <dbReference type="NCBI Taxonomy" id="129364"/>
    <lineage>
        <taxon>Eukaryota</taxon>
        <taxon>Sar</taxon>
        <taxon>Stramenopiles</taxon>
        <taxon>Oomycota</taxon>
        <taxon>Peronosporomycetes</taxon>
        <taxon>Peronosporales</taxon>
        <taxon>Peronosporaceae</taxon>
        <taxon>Phytophthora</taxon>
    </lineage>
</organism>
<dbReference type="PANTHER" id="PTHR46586:SF3">
    <property type="entry name" value="ANKYRIN REPEAT-CONTAINING PROTEIN"/>
    <property type="match status" value="1"/>
</dbReference>
<dbReference type="Proteomes" id="UP000429607">
    <property type="component" value="Unassembled WGS sequence"/>
</dbReference>
<evidence type="ECO:0000313" key="3">
    <source>
        <dbReference type="EMBL" id="KAE9297105.1"/>
    </source>
</evidence>
<evidence type="ECO:0000313" key="2">
    <source>
        <dbReference type="EMBL" id="KAE9047174.1"/>
    </source>
</evidence>
<dbReference type="Pfam" id="PF13637">
    <property type="entry name" value="Ank_4"/>
    <property type="match status" value="3"/>
</dbReference>
<evidence type="ECO:0000313" key="4">
    <source>
        <dbReference type="Proteomes" id="UP000429607"/>
    </source>
</evidence>
<dbReference type="SUPFAM" id="SSF48403">
    <property type="entry name" value="Ankyrin repeat"/>
    <property type="match status" value="1"/>
</dbReference>
<dbReference type="OrthoDB" id="124492at2759"/>
<dbReference type="EMBL" id="QXFV01000174">
    <property type="protein sequence ID" value="KAE9047174.1"/>
    <property type="molecule type" value="Genomic_DNA"/>
</dbReference>
<dbReference type="InterPro" id="IPR052050">
    <property type="entry name" value="SecEffector_AnkRepeat"/>
</dbReference>
<dbReference type="InterPro" id="IPR036770">
    <property type="entry name" value="Ankyrin_rpt-contain_sf"/>
</dbReference>
<evidence type="ECO:0000313" key="1">
    <source>
        <dbReference type="EMBL" id="KAE8985573.1"/>
    </source>
</evidence>
<evidence type="ECO:0000313" key="5">
    <source>
        <dbReference type="Proteomes" id="UP000434957"/>
    </source>
</evidence>
<dbReference type="PANTHER" id="PTHR46586">
    <property type="entry name" value="ANKYRIN REPEAT-CONTAINING PROTEIN"/>
    <property type="match status" value="1"/>
</dbReference>
<sequence length="707" mass="79179">MWHKSVQSASSNVDLHFGLDPSKAIESPLQLKLVVLVLTKLSGGALSVDNTAPIVSDFLVADLSLARAIELSHAGSLALLEFVWARSRRATESSPWGAAKLLGTRDFYYRREFSLALVQAVRRADINIVQWLLRHFTACPVDSDVVEEAARGGHLWALQLLETDKSHAGFTWSNKSLDYAAEGGHWDVVRWLHPRVGTPPREGFGYGTNVADYAFTQNNLMQLKWAVAKGFEVKKCEIGEECGAVGREDTWATVRFVLEQGKELMWMLTRAGIKAAQVGDLEFIPWLMDRYVTGPDSEGERRLDYLLDAAGGSGHISVLEYLLVHLNKVGFQHDPSAAMYAAAKNGKVEVVKWLVERYLSDASVDLFRGIRASRVIKRKSPTTVMDIAASHGHLEVLKFLHRVDATQRKLRKRGDSTSPPSHESYRRCTTNAMDAAASHGHLEVVKWLHVHWREGCTTFAMDNAAANGHLDVVQWLHENRSEGCTTNAVDQATSRYCRMSSCCRNSSHASSCGNRLKDRKEYEPNAFVKGQLSIVKWLHANHWEGCTAKAMDGAAANGNFEMVKWLHENTKAEWTHTVMDEAARYGRLDVLKWLHANRSEGCSPAAMENAVGEGHLEVLKWLHANRSEGCTHETLNGAAKKGYFKVCQWLLEHREGLGITLALDSALRENHLELACYLYERMPVNSIRYGKSFDDMLELSRLELYLI</sequence>
<dbReference type="SUPFAM" id="SSF140860">
    <property type="entry name" value="Pseudo ankyrin repeat-like"/>
    <property type="match status" value="3"/>
</dbReference>
<dbReference type="AlphaFoldDB" id="A0A6A3NRK4"/>
<dbReference type="Proteomes" id="UP000435112">
    <property type="component" value="Unassembled WGS sequence"/>
</dbReference>
<dbReference type="Proteomes" id="UP000434957">
    <property type="component" value="Unassembled WGS sequence"/>
</dbReference>
<keyword evidence="5" id="KW-1185">Reference proteome</keyword>
<evidence type="ECO:0000313" key="6">
    <source>
        <dbReference type="Proteomes" id="UP000435112"/>
    </source>
</evidence>
<dbReference type="Gene3D" id="1.25.40.20">
    <property type="entry name" value="Ankyrin repeat-containing domain"/>
    <property type="match status" value="4"/>
</dbReference>
<gene>
    <name evidence="2" type="ORF">PR001_g4320</name>
    <name evidence="1" type="ORF">PR002_g22603</name>
    <name evidence="3" type="ORF">PR003_g23588</name>
</gene>
<protein>
    <submittedName>
        <fullName evidence="2">Uncharacterized protein</fullName>
    </submittedName>
</protein>
<dbReference type="SMART" id="SM00248">
    <property type="entry name" value="ANK"/>
    <property type="match status" value="7"/>
</dbReference>
<reference evidence="4 6" key="1">
    <citation type="submission" date="2018-09" db="EMBL/GenBank/DDBJ databases">
        <title>Genomic investigation of the strawberry pathogen Phytophthora fragariae indicates pathogenicity is determined by transcriptional variation in three key races.</title>
        <authorList>
            <person name="Adams T.M."/>
            <person name="Armitage A.D."/>
            <person name="Sobczyk M.K."/>
            <person name="Bates H.J."/>
            <person name="Dunwell J.M."/>
            <person name="Nellist C.F."/>
            <person name="Harrison R.J."/>
        </authorList>
    </citation>
    <scope>NUCLEOTIDE SEQUENCE [LARGE SCALE GENOMIC DNA]</scope>
    <source>
        <strain evidence="2 4">SCRP249</strain>
        <strain evidence="1 6">SCRP324</strain>
        <strain evidence="3 5">SCRP333</strain>
    </source>
</reference>
<dbReference type="EMBL" id="QXFU01002449">
    <property type="protein sequence ID" value="KAE8985573.1"/>
    <property type="molecule type" value="Genomic_DNA"/>
</dbReference>
<comment type="caution">
    <text evidence="2">The sequence shown here is derived from an EMBL/GenBank/DDBJ whole genome shotgun (WGS) entry which is preliminary data.</text>
</comment>
<dbReference type="Pfam" id="PF12796">
    <property type="entry name" value="Ank_2"/>
    <property type="match status" value="1"/>
</dbReference>
<name>A0A6A3NRK4_9STRA</name>
<proteinExistence type="predicted"/>